<keyword evidence="2" id="KW-1185">Reference proteome</keyword>
<proteinExistence type="predicted"/>
<evidence type="ECO:0000313" key="1">
    <source>
        <dbReference type="EMBL" id="EUB54339.1"/>
    </source>
</evidence>
<dbReference type="GeneID" id="36346517"/>
<name>W6ULD5_ECHGR</name>
<organism evidence="1 2">
    <name type="scientific">Echinococcus granulosus</name>
    <name type="common">Hydatid tapeworm</name>
    <dbReference type="NCBI Taxonomy" id="6210"/>
    <lineage>
        <taxon>Eukaryota</taxon>
        <taxon>Metazoa</taxon>
        <taxon>Spiralia</taxon>
        <taxon>Lophotrochozoa</taxon>
        <taxon>Platyhelminthes</taxon>
        <taxon>Cestoda</taxon>
        <taxon>Eucestoda</taxon>
        <taxon>Cyclophyllidea</taxon>
        <taxon>Taeniidae</taxon>
        <taxon>Echinococcus</taxon>
        <taxon>Echinococcus granulosus group</taxon>
    </lineage>
</organism>
<dbReference type="CTD" id="36346517"/>
<accession>W6ULD5</accession>
<dbReference type="AlphaFoldDB" id="W6ULD5"/>
<reference evidence="1 2" key="1">
    <citation type="journal article" date="2013" name="Nat. Genet.">
        <title>The genome of the hydatid tapeworm Echinococcus granulosus.</title>
        <authorList>
            <person name="Zheng H."/>
            <person name="Zhang W."/>
            <person name="Zhang L."/>
            <person name="Zhang Z."/>
            <person name="Li J."/>
            <person name="Lu G."/>
            <person name="Zhu Y."/>
            <person name="Wang Y."/>
            <person name="Huang Y."/>
            <person name="Liu J."/>
            <person name="Kang H."/>
            <person name="Chen J."/>
            <person name="Wang L."/>
            <person name="Chen A."/>
            <person name="Yu S."/>
            <person name="Gao Z."/>
            <person name="Jin L."/>
            <person name="Gu W."/>
            <person name="Wang Z."/>
            <person name="Zhao L."/>
            <person name="Shi B."/>
            <person name="Wen H."/>
            <person name="Lin R."/>
            <person name="Jones M.K."/>
            <person name="Brejova B."/>
            <person name="Vinar T."/>
            <person name="Zhao G."/>
            <person name="McManus D.P."/>
            <person name="Chen Z."/>
            <person name="Zhou Y."/>
            <person name="Wang S."/>
        </authorList>
    </citation>
    <scope>NUCLEOTIDE SEQUENCE [LARGE SCALE GENOMIC DNA]</scope>
</reference>
<protein>
    <submittedName>
        <fullName evidence="1">Uncharacterized protein</fullName>
    </submittedName>
</protein>
<comment type="caution">
    <text evidence="1">The sequence shown here is derived from an EMBL/GenBank/DDBJ whole genome shotgun (WGS) entry which is preliminary data.</text>
</comment>
<sequence>MRSGVCWSIPTTMEWKSSCPPLAAFEHFASSFQVDVTQRQLAASHEEFNQWAALQGSISLYSIAHDNLKLDKCFPSSQKRVSHKYSLTLLSSSKNKKRVNLRPHFPPLISLSKTFNFTKALSSTNTSVFYLLCGNCLFDSL</sequence>
<dbReference type="RefSeq" id="XP_024345535.1">
    <property type="nucleotide sequence ID" value="XM_024500051.1"/>
</dbReference>
<evidence type="ECO:0000313" key="2">
    <source>
        <dbReference type="Proteomes" id="UP000019149"/>
    </source>
</evidence>
<dbReference type="Proteomes" id="UP000019149">
    <property type="component" value="Unassembled WGS sequence"/>
</dbReference>
<dbReference type="EMBL" id="APAU02000273">
    <property type="protein sequence ID" value="EUB54339.1"/>
    <property type="molecule type" value="Genomic_DNA"/>
</dbReference>
<dbReference type="KEGG" id="egl:EGR_10802"/>
<gene>
    <name evidence="1" type="ORF">EGR_10802</name>
</gene>